<keyword evidence="3" id="KW-1185">Reference proteome</keyword>
<keyword evidence="1" id="KW-0812">Transmembrane</keyword>
<dbReference type="GeneID" id="26628345"/>
<feature type="transmembrane region" description="Helical" evidence="1">
    <location>
        <begin position="12"/>
        <end position="31"/>
    </location>
</feature>
<reference evidence="2 3" key="1">
    <citation type="journal article" date="2016" name="Genom Data">
        <title>Complete genome sequence of a giant Vibrio phage ValKK3 infecting Vibrio alginolyticus.</title>
        <authorList>
            <person name="Lal T.M."/>
            <person name="Sano M."/>
            <person name="Hatai K."/>
            <person name="Ransangan J."/>
        </authorList>
    </citation>
    <scope>NUCLEOTIDE SEQUENCE [LARGE SCALE GENOMIC DNA]</scope>
</reference>
<protein>
    <submittedName>
        <fullName evidence="2">Uncharacterized protein</fullName>
    </submittedName>
</protein>
<evidence type="ECO:0000313" key="2">
    <source>
        <dbReference type="EMBL" id="AJT60860.1"/>
    </source>
</evidence>
<dbReference type="RefSeq" id="YP_009201122.1">
    <property type="nucleotide sequence ID" value="NC_028829.1"/>
</dbReference>
<dbReference type="EMBL" id="KP671755">
    <property type="protein sequence ID" value="AJT60860.1"/>
    <property type="molecule type" value="Genomic_DNA"/>
</dbReference>
<dbReference type="Proteomes" id="UP000202888">
    <property type="component" value="Segment"/>
</dbReference>
<feature type="transmembrane region" description="Helical" evidence="1">
    <location>
        <begin position="37"/>
        <end position="58"/>
    </location>
</feature>
<organism evidence="2 3">
    <name type="scientific">Vibrio phage ValKK3</name>
    <dbReference type="NCBI Taxonomy" id="1610855"/>
    <lineage>
        <taxon>Viruses</taxon>
        <taxon>Duplodnaviria</taxon>
        <taxon>Heunggongvirae</taxon>
        <taxon>Uroviricota</taxon>
        <taxon>Caudoviricetes</taxon>
        <taxon>Pantevenvirales</taxon>
        <taxon>Straboviridae</taxon>
        <taxon>Schizotequatrovirus</taxon>
        <taxon>Schizotequatrovirus valkk3</taxon>
    </lineage>
</organism>
<keyword evidence="1" id="KW-0472">Membrane</keyword>
<dbReference type="KEGG" id="vg:26628345"/>
<sequence length="92" mass="10770">MTVQKEMIWKRHVCLTYYHAFIITFNVFIASSMYEHAVPTIIGLLPGMAIGVSSWLIFEMWFDNRKTFVKDVQAPVKHLITYLNEKMSKKNA</sequence>
<dbReference type="OrthoDB" id="38622at10239"/>
<evidence type="ECO:0000313" key="3">
    <source>
        <dbReference type="Proteomes" id="UP000202888"/>
    </source>
</evidence>
<name>A0A0D4DAF0_9CAUD</name>
<evidence type="ECO:0000256" key="1">
    <source>
        <dbReference type="SAM" id="Phobius"/>
    </source>
</evidence>
<proteinExistence type="predicted"/>
<accession>A0A0D4DAF0</accession>
<keyword evidence="1" id="KW-1133">Transmembrane helix</keyword>